<organism evidence="1 2">
    <name type="scientific">Rhizophagus irregularis</name>
    <dbReference type="NCBI Taxonomy" id="588596"/>
    <lineage>
        <taxon>Eukaryota</taxon>
        <taxon>Fungi</taxon>
        <taxon>Fungi incertae sedis</taxon>
        <taxon>Mucoromycota</taxon>
        <taxon>Glomeromycotina</taxon>
        <taxon>Glomeromycetes</taxon>
        <taxon>Glomerales</taxon>
        <taxon>Glomeraceae</taxon>
        <taxon>Rhizophagus</taxon>
    </lineage>
</organism>
<evidence type="ECO:0008006" key="3">
    <source>
        <dbReference type="Google" id="ProtNLM"/>
    </source>
</evidence>
<proteinExistence type="predicted"/>
<reference evidence="1 2" key="1">
    <citation type="submission" date="2016-04" db="EMBL/GenBank/DDBJ databases">
        <title>Genome analyses suggest a sexual origin of heterokaryosis in a supposedly ancient asexual fungus.</title>
        <authorList>
            <person name="Ropars J."/>
            <person name="Sedzielewska K."/>
            <person name="Noel J."/>
            <person name="Charron P."/>
            <person name="Farinelli L."/>
            <person name="Marton T."/>
            <person name="Kruger M."/>
            <person name="Pelin A."/>
            <person name="Brachmann A."/>
            <person name="Corradi N."/>
        </authorList>
    </citation>
    <scope>NUCLEOTIDE SEQUENCE [LARGE SCALE GENOMIC DNA]</scope>
    <source>
        <strain evidence="1 2">A5</strain>
    </source>
</reference>
<evidence type="ECO:0000313" key="2">
    <source>
        <dbReference type="Proteomes" id="UP000232722"/>
    </source>
</evidence>
<evidence type="ECO:0000313" key="1">
    <source>
        <dbReference type="EMBL" id="PKB93324.1"/>
    </source>
</evidence>
<dbReference type="Pfam" id="PF02992">
    <property type="entry name" value="Transposase_21"/>
    <property type="match status" value="1"/>
</dbReference>
<accession>A0A2N0NFJ0</accession>
<comment type="caution">
    <text evidence="1">The sequence shown here is derived from an EMBL/GenBank/DDBJ whole genome shotgun (WGS) entry which is preliminary data.</text>
</comment>
<gene>
    <name evidence="1" type="ORF">RhiirA5_441643</name>
</gene>
<dbReference type="VEuPathDB" id="FungiDB:RhiirA1_503366"/>
<dbReference type="EMBL" id="LLXJ01008354">
    <property type="protein sequence ID" value="PKB93324.1"/>
    <property type="molecule type" value="Genomic_DNA"/>
</dbReference>
<dbReference type="AlphaFoldDB" id="A0A2N0NFJ0"/>
<reference evidence="1 2" key="2">
    <citation type="submission" date="2017-09" db="EMBL/GenBank/DDBJ databases">
        <title>Extensive intraspecific genome diversity in a model arbuscular mycorrhizal fungus.</title>
        <authorList>
            <person name="Chen E.C."/>
            <person name="Morin E."/>
            <person name="Beaudet D."/>
            <person name="Noel J."/>
            <person name="Ndikumana S."/>
            <person name="Charron P."/>
            <person name="St-Onge C."/>
            <person name="Giorgi J."/>
            <person name="Grigoriev I.V."/>
            <person name="Roux C."/>
            <person name="Martin F.M."/>
            <person name="Corradi N."/>
        </authorList>
    </citation>
    <scope>NUCLEOTIDE SEQUENCE [LARGE SCALE GENOMIC DNA]</scope>
    <source>
        <strain evidence="1 2">A5</strain>
    </source>
</reference>
<dbReference type="InterPro" id="IPR004242">
    <property type="entry name" value="Transposase_21"/>
</dbReference>
<protein>
    <recommendedName>
        <fullName evidence="3">Transposase domain-containing protein</fullName>
    </recommendedName>
</protein>
<sequence length="206" mass="23883">MARKKLGFCVHIIKYAACDKCCKLYNIDDISSSKPAVAPKFTECTYQDFPDHPMSNKRNPCGATLYKNVYTKDGFEESCRKWVNRPSNPEILADVYDGRVWKSFKDENKSQFFWPDSSDTHLGIMLSMDWFQLFKNLQFSTGAIYAIICNLFRDERFKPANILTLAMIPGPTEPKLHQLNHYLAPLVDQLIELWQGIELETFEHLN</sequence>
<dbReference type="Proteomes" id="UP000232722">
    <property type="component" value="Unassembled WGS sequence"/>
</dbReference>
<name>A0A2N0NFJ0_9GLOM</name>